<proteinExistence type="predicted"/>
<reference evidence="2" key="1">
    <citation type="submission" date="2021-12" db="EMBL/GenBank/DDBJ databases">
        <authorList>
            <person name="King R."/>
        </authorList>
    </citation>
    <scope>NUCLEOTIDE SEQUENCE</scope>
</reference>
<dbReference type="PANTHER" id="PTHR34932:SF1">
    <property type="entry name" value="TRPL TRANSLOCATION DEFECT PROTEIN 14"/>
    <property type="match status" value="1"/>
</dbReference>
<dbReference type="Gene3D" id="2.40.320.10">
    <property type="entry name" value="Hypothetical Protein Pfu-838710-001"/>
    <property type="match status" value="1"/>
</dbReference>
<organism evidence="2 3">
    <name type="scientific">Brassicogethes aeneus</name>
    <name type="common">Rape pollen beetle</name>
    <name type="synonym">Meligethes aeneus</name>
    <dbReference type="NCBI Taxonomy" id="1431903"/>
    <lineage>
        <taxon>Eukaryota</taxon>
        <taxon>Metazoa</taxon>
        <taxon>Ecdysozoa</taxon>
        <taxon>Arthropoda</taxon>
        <taxon>Hexapoda</taxon>
        <taxon>Insecta</taxon>
        <taxon>Pterygota</taxon>
        <taxon>Neoptera</taxon>
        <taxon>Endopterygota</taxon>
        <taxon>Coleoptera</taxon>
        <taxon>Polyphaga</taxon>
        <taxon>Cucujiformia</taxon>
        <taxon>Nitidulidae</taxon>
        <taxon>Meligethinae</taxon>
        <taxon>Brassicogethes</taxon>
    </lineage>
</organism>
<accession>A0A9P0B3Z7</accession>
<dbReference type="AlphaFoldDB" id="A0A9P0B3Z7"/>
<sequence length="470" mass="53915">MEKPSDNQRTVYKLVLTGGPCGGKTTGQARLSTFFENLGWKVFRVPESASVLLSGGIKFSDLSEEEAFCLLPKIEKVGEPCEARESQCEAVKFQENLLKTMLQIEDTFFELGRTCKRNCLIICDRGAMDASAFIAKDKWETIMKDNSWNNVELRDNRYNQIIHMVSAATGAEEYYSTEDHSCRSEGIELARELDSKAAASWVGHPYFDVIDNSTDFEGKIRRMLVSVCHKISIDTGDRLLKDSRKHKYLIKGPLPDEAVFPPFQDFEVVHNYLQSNSPNQVRLRKRGQKGYYSYIHTVRRQNNPGGQVIEVKTQITHRDYINLLTQRDESHFTVYKKRRCFIFNNQYFQLDIYVQPSHPRCQGLMLLETYSALDEESLKKTLPTFLDIQQEVTGNPHYSMYNLSLREDWRHSKKFCSSVNGPQDMAYQDEHDKDIPNLNRSISNGHDCKQALKLNGHSELNSSAPMNGKA</sequence>
<dbReference type="GO" id="GO:0070300">
    <property type="term" value="F:phosphatidic acid binding"/>
    <property type="evidence" value="ECO:0007669"/>
    <property type="project" value="TreeGrafter"/>
</dbReference>
<feature type="domain" description="NadR/Ttd14 AAA" evidence="1">
    <location>
        <begin position="13"/>
        <end position="217"/>
    </location>
</feature>
<dbReference type="GO" id="GO:0005525">
    <property type="term" value="F:GTP binding"/>
    <property type="evidence" value="ECO:0007669"/>
    <property type="project" value="TreeGrafter"/>
</dbReference>
<keyword evidence="3" id="KW-1185">Reference proteome</keyword>
<dbReference type="GO" id="GO:0035091">
    <property type="term" value="F:phosphatidylinositol binding"/>
    <property type="evidence" value="ECO:0007669"/>
    <property type="project" value="TreeGrafter"/>
</dbReference>
<name>A0A9P0B3Z7_BRAAE</name>
<dbReference type="InterPro" id="IPR033469">
    <property type="entry name" value="CYTH-like_dom_sf"/>
</dbReference>
<dbReference type="OrthoDB" id="6375174at2759"/>
<dbReference type="InterPro" id="IPR053227">
    <property type="entry name" value="TRPL-trafficking_regulator"/>
</dbReference>
<evidence type="ECO:0000259" key="1">
    <source>
        <dbReference type="Pfam" id="PF13521"/>
    </source>
</evidence>
<evidence type="ECO:0000313" key="2">
    <source>
        <dbReference type="EMBL" id="CAH0554972.1"/>
    </source>
</evidence>
<dbReference type="InterPro" id="IPR038727">
    <property type="entry name" value="NadR/Ttd14_AAA_dom"/>
</dbReference>
<dbReference type="Pfam" id="PF13521">
    <property type="entry name" value="AAA_28"/>
    <property type="match status" value="1"/>
</dbReference>
<dbReference type="SUPFAM" id="SSF55154">
    <property type="entry name" value="CYTH-like phosphatases"/>
    <property type="match status" value="1"/>
</dbReference>
<dbReference type="GO" id="GO:0045494">
    <property type="term" value="P:photoreceptor cell maintenance"/>
    <property type="evidence" value="ECO:0007669"/>
    <property type="project" value="TreeGrafter"/>
</dbReference>
<evidence type="ECO:0000313" key="3">
    <source>
        <dbReference type="Proteomes" id="UP001154078"/>
    </source>
</evidence>
<dbReference type="FunFam" id="2.40.320.10:FF:000003">
    <property type="entry name" value="Uncharacterized protein, isoform C"/>
    <property type="match status" value="1"/>
</dbReference>
<dbReference type="PANTHER" id="PTHR34932">
    <property type="entry name" value="TRPL TRANSLOCATION DEFECT PROTEIN 14"/>
    <property type="match status" value="1"/>
</dbReference>
<protein>
    <recommendedName>
        <fullName evidence="1">NadR/Ttd14 AAA domain-containing protein</fullName>
    </recommendedName>
</protein>
<dbReference type="Proteomes" id="UP001154078">
    <property type="component" value="Chromosome 4"/>
</dbReference>
<gene>
    <name evidence="2" type="ORF">MELIAE_LOCUS6427</name>
</gene>
<dbReference type="EMBL" id="OV121135">
    <property type="protein sequence ID" value="CAH0554972.1"/>
    <property type="molecule type" value="Genomic_DNA"/>
</dbReference>